<dbReference type="InterPro" id="IPR018085">
    <property type="entry name" value="Ura-DNA_Glyclase_AS"/>
</dbReference>
<reference evidence="11 12" key="1">
    <citation type="submission" date="2018-11" db="EMBL/GenBank/DDBJ databases">
        <title>Genomic Encyclopedia of Type Strains, Phase IV (KMG-IV): sequencing the most valuable type-strain genomes for metagenomic binning, comparative biology and taxonomic classification.</title>
        <authorList>
            <person name="Goeker M."/>
        </authorList>
    </citation>
    <scope>NUCLEOTIDE SEQUENCE [LARGE SCALE GENOMIC DNA]</scope>
    <source>
        <strain evidence="11 12">DSM 101684</strain>
    </source>
</reference>
<dbReference type="PANTHER" id="PTHR11264:SF0">
    <property type="entry name" value="URACIL-DNA GLYCOSYLASE"/>
    <property type="match status" value="1"/>
</dbReference>
<feature type="active site" description="Proton acceptor" evidence="9">
    <location>
        <position position="70"/>
    </location>
</feature>
<dbReference type="CDD" id="cd10027">
    <property type="entry name" value="UDG-F1-like"/>
    <property type="match status" value="1"/>
</dbReference>
<proteinExistence type="inferred from homology"/>
<evidence type="ECO:0000313" key="11">
    <source>
        <dbReference type="EMBL" id="RPE73252.1"/>
    </source>
</evidence>
<dbReference type="PANTHER" id="PTHR11264">
    <property type="entry name" value="URACIL-DNA GLYCOSYLASE"/>
    <property type="match status" value="1"/>
</dbReference>
<dbReference type="SMART" id="SM00986">
    <property type="entry name" value="UDG"/>
    <property type="match status" value="1"/>
</dbReference>
<dbReference type="RefSeq" id="WP_124220979.1">
    <property type="nucleotide sequence ID" value="NZ_RKQL01000001.1"/>
</dbReference>
<dbReference type="InterPro" id="IPR036895">
    <property type="entry name" value="Uracil-DNA_glycosylase-like_sf"/>
</dbReference>
<dbReference type="GO" id="GO:0097510">
    <property type="term" value="P:base-excision repair, AP site formation via deaminated base removal"/>
    <property type="evidence" value="ECO:0007669"/>
    <property type="project" value="TreeGrafter"/>
</dbReference>
<dbReference type="InterPro" id="IPR005122">
    <property type="entry name" value="Uracil-DNA_glycosylase-like"/>
</dbReference>
<dbReference type="PROSITE" id="PS00130">
    <property type="entry name" value="U_DNA_GLYCOSYLASE"/>
    <property type="match status" value="1"/>
</dbReference>
<organism evidence="11 12">
    <name type="scientific">Tibeticola sediminis</name>
    <dbReference type="NCBI Taxonomy" id="1917811"/>
    <lineage>
        <taxon>Bacteria</taxon>
        <taxon>Pseudomonadati</taxon>
        <taxon>Pseudomonadota</taxon>
        <taxon>Betaproteobacteria</taxon>
        <taxon>Burkholderiales</taxon>
        <taxon>Comamonadaceae</taxon>
        <taxon>Tibeticola</taxon>
    </lineage>
</organism>
<name>A0A3N4URE2_9BURK</name>
<dbReference type="OrthoDB" id="9804372at2"/>
<evidence type="ECO:0000256" key="1">
    <source>
        <dbReference type="ARBA" id="ARBA00001400"/>
    </source>
</evidence>
<feature type="domain" description="Uracil-DNA glycosylase-like" evidence="10">
    <location>
        <begin position="55"/>
        <end position="219"/>
    </location>
</feature>
<evidence type="ECO:0000256" key="4">
    <source>
        <dbReference type="ARBA" id="ARBA00012030"/>
    </source>
</evidence>
<dbReference type="Proteomes" id="UP000272193">
    <property type="component" value="Unassembled WGS sequence"/>
</dbReference>
<evidence type="ECO:0000256" key="5">
    <source>
        <dbReference type="ARBA" id="ARBA00018429"/>
    </source>
</evidence>
<keyword evidence="6" id="KW-0227">DNA damage</keyword>
<dbReference type="SUPFAM" id="SSF52141">
    <property type="entry name" value="Uracil-DNA glycosylase-like"/>
    <property type="match status" value="1"/>
</dbReference>
<sequence length="226" mass="25042">MRPDELPRAFAHAPDAWRAVLPEWDAALEQRISDAVRRVSGSAPMAPKDPFRALRLVSPEQVRVVIFGQDPYPGAGHADGLAFSAPTSSRPSLRRIFDILEADRPGWRRPRSGRLDAWATQGALLLNPTLTVEVGKINSHGRVGWQLLTGAIVRWLAQRPQAPAFLLWGSHAQRFFDASLAGAPPVAAPVLTTRHPSNDFHRRFMAEGSHFQATADRIDWWVLTDA</sequence>
<comment type="caution">
    <text evidence="11">The sequence shown here is derived from an EMBL/GenBank/DDBJ whole genome shotgun (WGS) entry which is preliminary data.</text>
</comment>
<dbReference type="SMART" id="SM00987">
    <property type="entry name" value="UreE_C"/>
    <property type="match status" value="1"/>
</dbReference>
<dbReference type="InterPro" id="IPR002043">
    <property type="entry name" value="UDG_fam1"/>
</dbReference>
<evidence type="ECO:0000256" key="2">
    <source>
        <dbReference type="ARBA" id="ARBA00002631"/>
    </source>
</evidence>
<keyword evidence="7" id="KW-0378">Hydrolase</keyword>
<dbReference type="Gene3D" id="3.40.470.10">
    <property type="entry name" value="Uracil-DNA glycosylase-like domain"/>
    <property type="match status" value="1"/>
</dbReference>
<dbReference type="EMBL" id="RKQL01000001">
    <property type="protein sequence ID" value="RPE73252.1"/>
    <property type="molecule type" value="Genomic_DNA"/>
</dbReference>
<comment type="similarity">
    <text evidence="3">Belongs to the uracil-DNA glycosylase (UDG) superfamily. UNG family.</text>
</comment>
<dbReference type="EC" id="3.2.2.27" evidence="4"/>
<dbReference type="GO" id="GO:0004844">
    <property type="term" value="F:uracil DNA N-glycosylase activity"/>
    <property type="evidence" value="ECO:0007669"/>
    <property type="project" value="UniProtKB-EC"/>
</dbReference>
<evidence type="ECO:0000256" key="6">
    <source>
        <dbReference type="ARBA" id="ARBA00022763"/>
    </source>
</evidence>
<evidence type="ECO:0000256" key="3">
    <source>
        <dbReference type="ARBA" id="ARBA00008184"/>
    </source>
</evidence>
<keyword evidence="12" id="KW-1185">Reference proteome</keyword>
<gene>
    <name evidence="11" type="ORF">EDC62_0969</name>
</gene>
<evidence type="ECO:0000256" key="7">
    <source>
        <dbReference type="ARBA" id="ARBA00022801"/>
    </source>
</evidence>
<comment type="function">
    <text evidence="2">Excises uracil residues from the DNA which can arise as a result of misincorporation of dUMP residues by DNA polymerase or due to deamination of cytosine.</text>
</comment>
<evidence type="ECO:0000313" key="12">
    <source>
        <dbReference type="Proteomes" id="UP000272193"/>
    </source>
</evidence>
<dbReference type="Pfam" id="PF03167">
    <property type="entry name" value="UDG"/>
    <property type="match status" value="1"/>
</dbReference>
<dbReference type="AlphaFoldDB" id="A0A3N4URE2"/>
<protein>
    <recommendedName>
        <fullName evidence="5">Uracil-DNA glycosylase</fullName>
        <ecNumber evidence="4">3.2.2.27</ecNumber>
    </recommendedName>
</protein>
<keyword evidence="8" id="KW-0234">DNA repair</keyword>
<evidence type="ECO:0000259" key="10">
    <source>
        <dbReference type="SMART" id="SM00986"/>
    </source>
</evidence>
<comment type="catalytic activity">
    <reaction evidence="1">
        <text>Hydrolyzes single-stranded DNA or mismatched double-stranded DNA and polynucleotides, releasing free uracil.</text>
        <dbReference type="EC" id="3.2.2.27"/>
    </reaction>
</comment>
<accession>A0A3N4URE2</accession>
<evidence type="ECO:0000256" key="8">
    <source>
        <dbReference type="ARBA" id="ARBA00023204"/>
    </source>
</evidence>
<evidence type="ECO:0000256" key="9">
    <source>
        <dbReference type="PROSITE-ProRule" id="PRU10072"/>
    </source>
</evidence>